<protein>
    <submittedName>
        <fullName evidence="6">TetR/AcrR family transcriptional regulator</fullName>
    </submittedName>
</protein>
<dbReference type="PRINTS" id="PR00455">
    <property type="entry name" value="HTHTETR"/>
</dbReference>
<gene>
    <name evidence="6" type="ORF">HLH34_04630</name>
</gene>
<name>A0A7W4JQU1_9PROT</name>
<proteinExistence type="predicted"/>
<evidence type="ECO:0000256" key="2">
    <source>
        <dbReference type="ARBA" id="ARBA00023125"/>
    </source>
</evidence>
<evidence type="ECO:0000313" key="6">
    <source>
        <dbReference type="EMBL" id="MBB2189248.1"/>
    </source>
</evidence>
<dbReference type="PROSITE" id="PS50977">
    <property type="entry name" value="HTH_TETR_2"/>
    <property type="match status" value="1"/>
</dbReference>
<dbReference type="Gene3D" id="1.10.357.10">
    <property type="entry name" value="Tetracycline Repressor, domain 2"/>
    <property type="match status" value="1"/>
</dbReference>
<keyword evidence="1" id="KW-0805">Transcription regulation</keyword>
<dbReference type="GO" id="GO:0000976">
    <property type="term" value="F:transcription cis-regulatory region binding"/>
    <property type="evidence" value="ECO:0007669"/>
    <property type="project" value="TreeGrafter"/>
</dbReference>
<evidence type="ECO:0000256" key="4">
    <source>
        <dbReference type="PROSITE-ProRule" id="PRU00335"/>
    </source>
</evidence>
<feature type="DNA-binding region" description="H-T-H motif" evidence="4">
    <location>
        <begin position="74"/>
        <end position="93"/>
    </location>
</feature>
<keyword evidence="3" id="KW-0804">Transcription</keyword>
<dbReference type="InterPro" id="IPR036271">
    <property type="entry name" value="Tet_transcr_reg_TetR-rel_C_sf"/>
</dbReference>
<dbReference type="EMBL" id="JABEQF010000003">
    <property type="protein sequence ID" value="MBB2189248.1"/>
    <property type="molecule type" value="Genomic_DNA"/>
</dbReference>
<evidence type="ECO:0000313" key="7">
    <source>
        <dbReference type="Proteomes" id="UP000555756"/>
    </source>
</evidence>
<dbReference type="Proteomes" id="UP000555756">
    <property type="component" value="Unassembled WGS sequence"/>
</dbReference>
<dbReference type="InterPro" id="IPR001647">
    <property type="entry name" value="HTH_TetR"/>
</dbReference>
<dbReference type="InterPro" id="IPR009057">
    <property type="entry name" value="Homeodomain-like_sf"/>
</dbReference>
<keyword evidence="2 4" id="KW-0238">DNA-binding</keyword>
<dbReference type="InterPro" id="IPR049445">
    <property type="entry name" value="TetR_SbtR-like_C"/>
</dbReference>
<reference evidence="6 7" key="1">
    <citation type="submission" date="2020-04" db="EMBL/GenBank/DDBJ databases">
        <title>Description of novel Gluconacetobacter.</title>
        <authorList>
            <person name="Sombolestani A."/>
        </authorList>
    </citation>
    <scope>NUCLEOTIDE SEQUENCE [LARGE SCALE GENOMIC DNA]</scope>
    <source>
        <strain evidence="6 7">LMG 21311</strain>
    </source>
</reference>
<dbReference type="SUPFAM" id="SSF48498">
    <property type="entry name" value="Tetracyclin repressor-like, C-terminal domain"/>
    <property type="match status" value="1"/>
</dbReference>
<dbReference type="AlphaFoldDB" id="A0A7W4JQU1"/>
<comment type="caution">
    <text evidence="6">The sequence shown here is derived from an EMBL/GenBank/DDBJ whole genome shotgun (WGS) entry which is preliminary data.</text>
</comment>
<dbReference type="InterPro" id="IPR050109">
    <property type="entry name" value="HTH-type_TetR-like_transc_reg"/>
</dbReference>
<evidence type="ECO:0000259" key="5">
    <source>
        <dbReference type="PROSITE" id="PS50977"/>
    </source>
</evidence>
<keyword evidence="7" id="KW-1185">Reference proteome</keyword>
<dbReference type="Pfam" id="PF00440">
    <property type="entry name" value="TetR_N"/>
    <property type="match status" value="1"/>
</dbReference>
<organism evidence="6 7">
    <name type="scientific">Gluconacetobacter azotocaptans</name>
    <dbReference type="NCBI Taxonomy" id="142834"/>
    <lineage>
        <taxon>Bacteria</taxon>
        <taxon>Pseudomonadati</taxon>
        <taxon>Pseudomonadota</taxon>
        <taxon>Alphaproteobacteria</taxon>
        <taxon>Acetobacterales</taxon>
        <taxon>Acetobacteraceae</taxon>
        <taxon>Gluconacetobacter</taxon>
    </lineage>
</organism>
<evidence type="ECO:0000256" key="3">
    <source>
        <dbReference type="ARBA" id="ARBA00023163"/>
    </source>
</evidence>
<accession>A0A7W4JQU1</accession>
<evidence type="ECO:0000256" key="1">
    <source>
        <dbReference type="ARBA" id="ARBA00023015"/>
    </source>
</evidence>
<dbReference type="PANTHER" id="PTHR30055:SF234">
    <property type="entry name" value="HTH-TYPE TRANSCRIPTIONAL REGULATOR BETI"/>
    <property type="match status" value="1"/>
</dbReference>
<dbReference type="PANTHER" id="PTHR30055">
    <property type="entry name" value="HTH-TYPE TRANSCRIPTIONAL REGULATOR RUTR"/>
    <property type="match status" value="1"/>
</dbReference>
<dbReference type="GO" id="GO:0003700">
    <property type="term" value="F:DNA-binding transcription factor activity"/>
    <property type="evidence" value="ECO:0007669"/>
    <property type="project" value="TreeGrafter"/>
</dbReference>
<dbReference type="Pfam" id="PF21597">
    <property type="entry name" value="TetR_C_43"/>
    <property type="match status" value="1"/>
</dbReference>
<feature type="domain" description="HTH tetR-type" evidence="5">
    <location>
        <begin position="52"/>
        <end position="111"/>
    </location>
</feature>
<sequence>MDTRHARRRAAPCALCGDILRLFIYGGLLRLTRGNRLAEDKSARRRPRSDGQRNRERLIAAAKAAFTEGKTEVRFDEIARRAGVGIGTLYRHFPTRDALIEAVYRTEVERLGAAARHLAATHPPLEALRDWMRLFVDYIAAKQVIAPALNSLVGGPSALYAASGDSMKTAIRDLVARAVASGEMRPDLDPIDLLRALVGVANIASDPGWEASAKRLVDILIAGSRPEA</sequence>
<dbReference type="SUPFAM" id="SSF46689">
    <property type="entry name" value="Homeodomain-like"/>
    <property type="match status" value="1"/>
</dbReference>